<gene>
    <name evidence="8" type="ORF">CK820_G0045556</name>
</gene>
<accession>A0A2J8JPQ1</accession>
<evidence type="ECO:0000256" key="5">
    <source>
        <dbReference type="ARBA" id="ARBA00023242"/>
    </source>
</evidence>
<keyword evidence="5" id="KW-0539">Nucleus</keyword>
<dbReference type="InterPro" id="IPR050752">
    <property type="entry name" value="C2H2-ZF_domain"/>
</dbReference>
<dbReference type="InterPro" id="IPR036236">
    <property type="entry name" value="Znf_C2H2_sf"/>
</dbReference>
<evidence type="ECO:0000256" key="1">
    <source>
        <dbReference type="ARBA" id="ARBA00022723"/>
    </source>
</evidence>
<dbReference type="PANTHER" id="PTHR24384:SF127">
    <property type="entry name" value="ZINC FINGER PROTEIN 257-RELATED"/>
    <property type="match status" value="1"/>
</dbReference>
<dbReference type="GO" id="GO:0008270">
    <property type="term" value="F:zinc ion binding"/>
    <property type="evidence" value="ECO:0007669"/>
    <property type="project" value="UniProtKB-KW"/>
</dbReference>
<organism evidence="8 9">
    <name type="scientific">Pan troglodytes</name>
    <name type="common">Chimpanzee</name>
    <dbReference type="NCBI Taxonomy" id="9598"/>
    <lineage>
        <taxon>Eukaryota</taxon>
        <taxon>Metazoa</taxon>
        <taxon>Chordata</taxon>
        <taxon>Craniata</taxon>
        <taxon>Vertebrata</taxon>
        <taxon>Euteleostomi</taxon>
        <taxon>Mammalia</taxon>
        <taxon>Eutheria</taxon>
        <taxon>Euarchontoglires</taxon>
        <taxon>Primates</taxon>
        <taxon>Haplorrhini</taxon>
        <taxon>Catarrhini</taxon>
        <taxon>Hominidae</taxon>
        <taxon>Pan</taxon>
    </lineage>
</organism>
<evidence type="ECO:0000256" key="2">
    <source>
        <dbReference type="ARBA" id="ARBA00022737"/>
    </source>
</evidence>
<dbReference type="PROSITE" id="PS50157">
    <property type="entry name" value="ZINC_FINGER_C2H2_2"/>
    <property type="match status" value="1"/>
</dbReference>
<dbReference type="Gene3D" id="3.30.160.60">
    <property type="entry name" value="Classic Zinc Finger"/>
    <property type="match status" value="2"/>
</dbReference>
<feature type="domain" description="C2H2-type" evidence="7">
    <location>
        <begin position="97"/>
        <end position="124"/>
    </location>
</feature>
<dbReference type="InterPro" id="IPR013087">
    <property type="entry name" value="Znf_C2H2_type"/>
</dbReference>
<dbReference type="FunFam" id="3.30.160.60:FF:002448">
    <property type="entry name" value="Zinc finger protein 430"/>
    <property type="match status" value="1"/>
</dbReference>
<comment type="caution">
    <text evidence="8">The sequence shown here is derived from an EMBL/GenBank/DDBJ whole genome shotgun (WGS) entry which is preliminary data.</text>
</comment>
<protein>
    <submittedName>
        <fullName evidence="8">ZNF257 isoform 4</fullName>
    </submittedName>
</protein>
<keyword evidence="2" id="KW-0677">Repeat</keyword>
<name>A0A2J8JPQ1_PANTR</name>
<proteinExistence type="predicted"/>
<keyword evidence="1" id="KW-0479">Metal-binding</keyword>
<dbReference type="EMBL" id="NBAG03000435">
    <property type="protein sequence ID" value="PNI24741.1"/>
    <property type="molecule type" value="Genomic_DNA"/>
</dbReference>
<dbReference type="Proteomes" id="UP000236370">
    <property type="component" value="Unassembled WGS sequence"/>
</dbReference>
<dbReference type="PROSITE" id="PS00028">
    <property type="entry name" value="ZINC_FINGER_C2H2_1"/>
    <property type="match status" value="1"/>
</dbReference>
<feature type="non-terminal residue" evidence="8">
    <location>
        <position position="133"/>
    </location>
</feature>
<dbReference type="SUPFAM" id="SSF57667">
    <property type="entry name" value="beta-beta-alpha zinc fingers"/>
    <property type="match status" value="1"/>
</dbReference>
<sequence length="133" mass="15753">MCSHIAEDLCPERDIKYFFQKVILRRYDKCEHENSQLRKGCKSVDECKVCKGGYNGLNQCLITTQSKIYQCDKYVKVFYKFSNSDRHKIRHTEKKTCKCKECGKSFCMLSQLTRHKRIHIRENSHKCEECGKA</sequence>
<evidence type="ECO:0000313" key="9">
    <source>
        <dbReference type="Proteomes" id="UP000236370"/>
    </source>
</evidence>
<evidence type="ECO:0000256" key="6">
    <source>
        <dbReference type="PROSITE-ProRule" id="PRU00042"/>
    </source>
</evidence>
<dbReference type="AlphaFoldDB" id="A0A2J8JPQ1"/>
<keyword evidence="3 6" id="KW-0863">Zinc-finger</keyword>
<keyword evidence="4" id="KW-0862">Zinc</keyword>
<evidence type="ECO:0000259" key="7">
    <source>
        <dbReference type="PROSITE" id="PS50157"/>
    </source>
</evidence>
<reference evidence="8 9" key="1">
    <citation type="submission" date="2017-12" db="EMBL/GenBank/DDBJ databases">
        <title>High-resolution comparative analysis of great ape genomes.</title>
        <authorList>
            <person name="Pollen A."/>
            <person name="Hastie A."/>
            <person name="Hormozdiari F."/>
            <person name="Dougherty M."/>
            <person name="Liu R."/>
            <person name="Chaisson M."/>
            <person name="Hoppe E."/>
            <person name="Hill C."/>
            <person name="Pang A."/>
            <person name="Hillier L."/>
            <person name="Baker C."/>
            <person name="Armstrong J."/>
            <person name="Shendure J."/>
            <person name="Paten B."/>
            <person name="Wilson R."/>
            <person name="Chao H."/>
            <person name="Schneider V."/>
            <person name="Ventura M."/>
            <person name="Kronenberg Z."/>
            <person name="Murali S."/>
            <person name="Gordon D."/>
            <person name="Cantsilieris S."/>
            <person name="Munson K."/>
            <person name="Nelson B."/>
            <person name="Raja A."/>
            <person name="Underwood J."/>
            <person name="Diekhans M."/>
            <person name="Fiddes I."/>
            <person name="Haussler D."/>
            <person name="Eichler E."/>
        </authorList>
    </citation>
    <scope>NUCLEOTIDE SEQUENCE [LARGE SCALE GENOMIC DNA]</scope>
    <source>
        <strain evidence="8">Yerkes chimp pedigree #C0471</strain>
    </source>
</reference>
<evidence type="ECO:0000313" key="8">
    <source>
        <dbReference type="EMBL" id="PNI24741.1"/>
    </source>
</evidence>
<evidence type="ECO:0000256" key="4">
    <source>
        <dbReference type="ARBA" id="ARBA00022833"/>
    </source>
</evidence>
<evidence type="ECO:0000256" key="3">
    <source>
        <dbReference type="ARBA" id="ARBA00022771"/>
    </source>
</evidence>
<dbReference type="PANTHER" id="PTHR24384">
    <property type="entry name" value="FINGER PUTATIVE TRANSCRIPTION FACTOR FAMILY-RELATED"/>
    <property type="match status" value="1"/>
</dbReference>